<evidence type="ECO:0000313" key="2">
    <source>
        <dbReference type="Proteomes" id="UP000711736"/>
    </source>
</evidence>
<evidence type="ECO:0000313" key="1">
    <source>
        <dbReference type="EMBL" id="MBT1174154.1"/>
    </source>
</evidence>
<dbReference type="EMBL" id="JAFEJU010000001">
    <property type="protein sequence ID" value="MBT1174154.1"/>
    <property type="molecule type" value="Genomic_DNA"/>
</dbReference>
<proteinExistence type="predicted"/>
<keyword evidence="2" id="KW-1185">Reference proteome</keyword>
<sequence length="138" mass="15344">MAIPLESLRGLRYKGPALGRRMRLEPLERENDPAEMPAGDAAVMKRGGEAKARAAFSFFRRYVPDNIIPKKGAVMSSAKDPAIIHILGPEEAEFCVNPSRCILVHHRMSELNEAQIISVYASAGIDLTKPHPLRKTRR</sequence>
<organism evidence="1 2">
    <name type="scientific">Bifidobacterium colobi</name>
    <dbReference type="NCBI Taxonomy" id="2809026"/>
    <lineage>
        <taxon>Bacteria</taxon>
        <taxon>Bacillati</taxon>
        <taxon>Actinomycetota</taxon>
        <taxon>Actinomycetes</taxon>
        <taxon>Bifidobacteriales</taxon>
        <taxon>Bifidobacteriaceae</taxon>
        <taxon>Bifidobacterium</taxon>
    </lineage>
</organism>
<name>A0ABS5UU17_9BIFI</name>
<dbReference type="RefSeq" id="WP_214375418.1">
    <property type="nucleotide sequence ID" value="NZ_JAFEJU010000001.1"/>
</dbReference>
<gene>
    <name evidence="1" type="ORF">JS530_01250</name>
</gene>
<protein>
    <submittedName>
        <fullName evidence="1">Uncharacterized protein</fullName>
    </submittedName>
</protein>
<comment type="caution">
    <text evidence="1">The sequence shown here is derived from an EMBL/GenBank/DDBJ whole genome shotgun (WGS) entry which is preliminary data.</text>
</comment>
<dbReference type="Proteomes" id="UP000711736">
    <property type="component" value="Unassembled WGS sequence"/>
</dbReference>
<reference evidence="1 2" key="1">
    <citation type="journal article" date="2021" name="Environ. Microbiol.">
        <title>Genetic insights into the dark matter of the mammalian gut microbiota through targeted genome reconstruction.</title>
        <authorList>
            <person name="Lugli G.A."/>
            <person name="Alessandri G."/>
            <person name="Milani C."/>
            <person name="Viappiani A."/>
            <person name="Fontana F."/>
            <person name="Tarracchini C."/>
            <person name="Mancabelli L."/>
            <person name="Argentini C."/>
            <person name="Ruiz L."/>
            <person name="Margolles A."/>
            <person name="van Sinderen D."/>
            <person name="Turroni F."/>
            <person name="Ventura M."/>
        </authorList>
    </citation>
    <scope>NUCLEOTIDE SEQUENCE [LARGE SCALE GENOMIC DNA]</scope>
    <source>
        <strain evidence="1 2">LC6</strain>
    </source>
</reference>
<accession>A0ABS5UU17</accession>